<keyword evidence="1" id="KW-0472">Membrane</keyword>
<keyword evidence="1" id="KW-0812">Transmembrane</keyword>
<name>A0ABV6FBK7_9BURK</name>
<feature type="transmembrane region" description="Helical" evidence="1">
    <location>
        <begin position="51"/>
        <end position="82"/>
    </location>
</feature>
<organism evidence="2 3">
    <name type="scientific">Massilia consociata</name>
    <dbReference type="NCBI Taxonomy" id="760117"/>
    <lineage>
        <taxon>Bacteria</taxon>
        <taxon>Pseudomonadati</taxon>
        <taxon>Pseudomonadota</taxon>
        <taxon>Betaproteobacteria</taxon>
        <taxon>Burkholderiales</taxon>
        <taxon>Oxalobacteraceae</taxon>
        <taxon>Telluria group</taxon>
        <taxon>Massilia</taxon>
    </lineage>
</organism>
<dbReference type="EMBL" id="JBHLWP010000004">
    <property type="protein sequence ID" value="MFC0250900.1"/>
    <property type="molecule type" value="Genomic_DNA"/>
</dbReference>
<accession>A0ABV6FBK7</accession>
<evidence type="ECO:0000313" key="2">
    <source>
        <dbReference type="EMBL" id="MFC0250900.1"/>
    </source>
</evidence>
<comment type="caution">
    <text evidence="2">The sequence shown here is derived from an EMBL/GenBank/DDBJ whole genome shotgun (WGS) entry which is preliminary data.</text>
</comment>
<keyword evidence="3" id="KW-1185">Reference proteome</keyword>
<feature type="transmembrane region" description="Helical" evidence="1">
    <location>
        <begin position="174"/>
        <end position="199"/>
    </location>
</feature>
<keyword evidence="1" id="KW-1133">Transmembrane helix</keyword>
<sequence length="243" mass="27487">MFTAGMESEYISFYQNFNFDLLHKLTPYLANPLFNIEVDNGFAETYQHLKFVGIVIAFSYLCIKTKSWFFAPWALLFTYFFLDDSLQIHERLGSVIVSGFSFAPPFGLRRQDLGELCVTVTAGLIMLPPLLLAYYFGRPPIKKIFYNLALVLSLLVFFGVGVDMVHVVFVNNPIMSPVLAVIEDGGELLSISLFLWYALSLTRRASDAKQTLSEPTSPFEAFVRSDRVSLHATNARSDQEEFA</sequence>
<evidence type="ECO:0000313" key="3">
    <source>
        <dbReference type="Proteomes" id="UP001589773"/>
    </source>
</evidence>
<dbReference type="Proteomes" id="UP001589773">
    <property type="component" value="Unassembled WGS sequence"/>
</dbReference>
<proteinExistence type="predicted"/>
<reference evidence="2 3" key="1">
    <citation type="submission" date="2024-09" db="EMBL/GenBank/DDBJ databases">
        <authorList>
            <person name="Sun Q."/>
            <person name="Mori K."/>
        </authorList>
    </citation>
    <scope>NUCLEOTIDE SEQUENCE [LARGE SCALE GENOMIC DNA]</scope>
    <source>
        <strain evidence="2 3">CCM 7792</strain>
    </source>
</reference>
<protein>
    <submittedName>
        <fullName evidence="2">Uncharacterized protein</fullName>
    </submittedName>
</protein>
<gene>
    <name evidence="2" type="ORF">ACFFJK_03275</name>
</gene>
<evidence type="ECO:0000256" key="1">
    <source>
        <dbReference type="SAM" id="Phobius"/>
    </source>
</evidence>
<feature type="transmembrane region" description="Helical" evidence="1">
    <location>
        <begin position="144"/>
        <end position="162"/>
    </location>
</feature>
<feature type="transmembrane region" description="Helical" evidence="1">
    <location>
        <begin position="113"/>
        <end position="137"/>
    </location>
</feature>